<organism evidence="1 2">
    <name type="scientific">Devosia elaeis</name>
    <dbReference type="NCBI Taxonomy" id="1770058"/>
    <lineage>
        <taxon>Bacteria</taxon>
        <taxon>Pseudomonadati</taxon>
        <taxon>Pseudomonadota</taxon>
        <taxon>Alphaproteobacteria</taxon>
        <taxon>Hyphomicrobiales</taxon>
        <taxon>Devosiaceae</taxon>
        <taxon>Devosia</taxon>
    </lineage>
</organism>
<proteinExistence type="predicted"/>
<comment type="caution">
    <text evidence="1">The sequence shown here is derived from an EMBL/GenBank/DDBJ whole genome shotgun (WGS) entry which is preliminary data.</text>
</comment>
<name>A0A178HT02_9HYPH</name>
<sequence length="241" mass="26115">MQPLSGGQQFWIYGRSADRHPDLPHRFTNSIQKGVTGIFHQMPTVGNLSCVWQGSCDGLRISTTTVSCDDLDLGLLDQPCLGGRLFPVGQQCDCPSAFKIANDGAVSMIASPGPVIHADDARWYRRRTVVSANGSQQRVIAHRESETICKSGRWTTTQCESKMANQTVQAYRPTSHGANYVVTKALGENLSLAIADTTDKASDGQVQFEPPARTRQIGKHTRIATMNTPREGSTVGASALL</sequence>
<dbReference type="Proteomes" id="UP000078389">
    <property type="component" value="Unassembled WGS sequence"/>
</dbReference>
<protein>
    <submittedName>
        <fullName evidence="1">Uncharacterized protein</fullName>
    </submittedName>
</protein>
<dbReference type="STRING" id="1770058.A3840_14330"/>
<dbReference type="AlphaFoldDB" id="A0A178HT02"/>
<reference evidence="1 2" key="1">
    <citation type="submission" date="2016-03" db="EMBL/GenBank/DDBJ databases">
        <title>Genome sequencing of Devosia sp. S37.</title>
        <authorList>
            <person name="Mohd Nor M."/>
        </authorList>
    </citation>
    <scope>NUCLEOTIDE SEQUENCE [LARGE SCALE GENOMIC DNA]</scope>
    <source>
        <strain evidence="1 2">S37</strain>
    </source>
</reference>
<keyword evidence="2" id="KW-1185">Reference proteome</keyword>
<evidence type="ECO:0000313" key="2">
    <source>
        <dbReference type="Proteomes" id="UP000078389"/>
    </source>
</evidence>
<evidence type="ECO:0000313" key="1">
    <source>
        <dbReference type="EMBL" id="OAM75767.1"/>
    </source>
</evidence>
<gene>
    <name evidence="1" type="ORF">A3840_14330</name>
</gene>
<dbReference type="EMBL" id="LVVY01000105">
    <property type="protein sequence ID" value="OAM75767.1"/>
    <property type="molecule type" value="Genomic_DNA"/>
</dbReference>
<accession>A0A178HT02</accession>